<gene>
    <name evidence="1" type="ORF">EYB53_024610</name>
</gene>
<sequence length="152" mass="16728">MEDQQEALVFLAPEIQELLADNQISLEALLRRQGVDVQLRFGQDPTVGHENKHKDPVTIIVASSVVIAALTPLLVRAFETLAYKPVVVREQVIVPVEDSQGNVVRDAQGNPLLQWVDRTRVIETSSRPQEEASADIKGPLGISIKFKSTPKG</sequence>
<proteinExistence type="predicted"/>
<evidence type="ECO:0000313" key="2">
    <source>
        <dbReference type="Proteomes" id="UP001193081"/>
    </source>
</evidence>
<evidence type="ECO:0000313" key="1">
    <source>
        <dbReference type="EMBL" id="MBP1468914.1"/>
    </source>
</evidence>
<accession>A0ABS4DHN5</accession>
<dbReference type="EMBL" id="SIJK02000113">
    <property type="protein sequence ID" value="MBP1468914.1"/>
    <property type="molecule type" value="Genomic_DNA"/>
</dbReference>
<comment type="caution">
    <text evidence="1">The sequence shown here is derived from an EMBL/GenBank/DDBJ whole genome shotgun (WGS) entry which is preliminary data.</text>
</comment>
<organism evidence="1 2">
    <name type="scientific">Candidatus Chloroploca mongolica</name>
    <dbReference type="NCBI Taxonomy" id="2528176"/>
    <lineage>
        <taxon>Bacteria</taxon>
        <taxon>Bacillati</taxon>
        <taxon>Chloroflexota</taxon>
        <taxon>Chloroflexia</taxon>
        <taxon>Chloroflexales</taxon>
        <taxon>Chloroflexineae</taxon>
        <taxon>Oscillochloridaceae</taxon>
        <taxon>Candidatus Chloroploca</taxon>
    </lineage>
</organism>
<dbReference type="Proteomes" id="UP001193081">
    <property type="component" value="Unassembled WGS sequence"/>
</dbReference>
<keyword evidence="2" id="KW-1185">Reference proteome</keyword>
<protein>
    <submittedName>
        <fullName evidence="1">Uncharacterized protein</fullName>
    </submittedName>
</protein>
<reference evidence="1 2" key="1">
    <citation type="submission" date="2021-03" db="EMBL/GenBank/DDBJ databases">
        <authorList>
            <person name="Grouzdev D.S."/>
        </authorList>
    </citation>
    <scope>NUCLEOTIDE SEQUENCE [LARGE SCALE GENOMIC DNA]</scope>
    <source>
        <strain evidence="1 2">M50-1</strain>
    </source>
</reference>
<name>A0ABS4DHN5_9CHLR</name>
<dbReference type="RefSeq" id="WP_167857612.1">
    <property type="nucleotide sequence ID" value="NZ_SIJK02000113.1"/>
</dbReference>